<dbReference type="SUPFAM" id="SSF55729">
    <property type="entry name" value="Acyl-CoA N-acyltransferases (Nat)"/>
    <property type="match status" value="1"/>
</dbReference>
<keyword evidence="2" id="KW-0808">Transferase</keyword>
<dbReference type="Pfam" id="PF13673">
    <property type="entry name" value="Acetyltransf_10"/>
    <property type="match status" value="1"/>
</dbReference>
<dbReference type="InterPro" id="IPR016181">
    <property type="entry name" value="Acyl_CoA_acyltransferase"/>
</dbReference>
<dbReference type="Gene3D" id="3.40.630.30">
    <property type="match status" value="1"/>
</dbReference>
<sequence>MTLTWKIKPFETLSATELYEILRLRSEVFVVEQNCVYQDVDGRDVQAVHVFGEFEGKVVAYARIFDKGFPYETASIGRVIVKQTARDQKLGRVLMEKAIAAVAERFLQTTITISAQLYLQKFYESLGFTATSEMYLEDDIPHIEMVKR</sequence>
<dbReference type="AlphaFoldDB" id="A0A2S1LL72"/>
<dbReference type="PROSITE" id="PS51186">
    <property type="entry name" value="GNAT"/>
    <property type="match status" value="1"/>
</dbReference>
<dbReference type="InterPro" id="IPR000182">
    <property type="entry name" value="GNAT_dom"/>
</dbReference>
<organism evidence="2 3">
    <name type="scientific">Flavobacterium kingsejongi</name>
    <dbReference type="NCBI Taxonomy" id="1678728"/>
    <lineage>
        <taxon>Bacteria</taxon>
        <taxon>Pseudomonadati</taxon>
        <taxon>Bacteroidota</taxon>
        <taxon>Flavobacteriia</taxon>
        <taxon>Flavobacteriales</taxon>
        <taxon>Flavobacteriaceae</taxon>
        <taxon>Flavobacterium</taxon>
    </lineage>
</organism>
<dbReference type="OrthoDB" id="9796171at2"/>
<dbReference type="Proteomes" id="UP000244677">
    <property type="component" value="Chromosome"/>
</dbReference>
<accession>A0A2S1LL72</accession>
<gene>
    <name evidence="2" type="ORF">FK004_04275</name>
</gene>
<dbReference type="EMBL" id="CP020919">
    <property type="protein sequence ID" value="AWG24507.1"/>
    <property type="molecule type" value="Genomic_DNA"/>
</dbReference>
<keyword evidence="3" id="KW-1185">Reference proteome</keyword>
<evidence type="ECO:0000313" key="3">
    <source>
        <dbReference type="Proteomes" id="UP000244677"/>
    </source>
</evidence>
<evidence type="ECO:0000259" key="1">
    <source>
        <dbReference type="PROSITE" id="PS51186"/>
    </source>
</evidence>
<reference evidence="2 3" key="1">
    <citation type="submission" date="2017-04" db="EMBL/GenBank/DDBJ databases">
        <title>Complete genome sequence of Flavobacterium kingsejong AJ004.</title>
        <authorList>
            <person name="Lee P.C."/>
        </authorList>
    </citation>
    <scope>NUCLEOTIDE SEQUENCE [LARGE SCALE GENOMIC DNA]</scope>
    <source>
        <strain evidence="2 3">AJ004</strain>
    </source>
</reference>
<proteinExistence type="predicted"/>
<name>A0A2S1LL72_9FLAO</name>
<dbReference type="CDD" id="cd04301">
    <property type="entry name" value="NAT_SF"/>
    <property type="match status" value="1"/>
</dbReference>
<feature type="domain" description="N-acetyltransferase" evidence="1">
    <location>
        <begin position="8"/>
        <end position="148"/>
    </location>
</feature>
<dbReference type="GO" id="GO:0016747">
    <property type="term" value="F:acyltransferase activity, transferring groups other than amino-acyl groups"/>
    <property type="evidence" value="ECO:0007669"/>
    <property type="project" value="InterPro"/>
</dbReference>
<dbReference type="RefSeq" id="WP_108736143.1">
    <property type="nucleotide sequence ID" value="NZ_CP020919.1"/>
</dbReference>
<evidence type="ECO:0000313" key="2">
    <source>
        <dbReference type="EMBL" id="AWG24507.1"/>
    </source>
</evidence>
<dbReference type="KEGG" id="fki:FK004_04275"/>
<protein>
    <submittedName>
        <fullName evidence="2">GNAT family N-acetyltransferase</fullName>
    </submittedName>
</protein>